<proteinExistence type="predicted"/>
<organism evidence="2 3">
    <name type="scientific">Evansella cellulosilytica (strain ATCC 21833 / DSM 2522 / FERM P-1141 / JCM 9156 / N-4)</name>
    <name type="common">Bacillus cellulosilyticus</name>
    <dbReference type="NCBI Taxonomy" id="649639"/>
    <lineage>
        <taxon>Bacteria</taxon>
        <taxon>Bacillati</taxon>
        <taxon>Bacillota</taxon>
        <taxon>Bacilli</taxon>
        <taxon>Bacillales</taxon>
        <taxon>Bacillaceae</taxon>
        <taxon>Evansella</taxon>
    </lineage>
</organism>
<evidence type="ECO:0000256" key="1">
    <source>
        <dbReference type="SAM" id="Phobius"/>
    </source>
</evidence>
<evidence type="ECO:0000313" key="2">
    <source>
        <dbReference type="EMBL" id="ADU30988.1"/>
    </source>
</evidence>
<dbReference type="Proteomes" id="UP000001401">
    <property type="component" value="Chromosome"/>
</dbReference>
<keyword evidence="1" id="KW-1133">Transmembrane helix</keyword>
<keyword evidence="3" id="KW-1185">Reference proteome</keyword>
<evidence type="ECO:0000313" key="3">
    <source>
        <dbReference type="Proteomes" id="UP000001401"/>
    </source>
</evidence>
<dbReference type="KEGG" id="bco:Bcell_2733"/>
<feature type="transmembrane region" description="Helical" evidence="1">
    <location>
        <begin position="12"/>
        <end position="41"/>
    </location>
</feature>
<name>E6TVH1_EVAC2</name>
<accession>E6TVH1</accession>
<gene>
    <name evidence="2" type="ordered locus">Bcell_2733</name>
</gene>
<dbReference type="STRING" id="649639.Bcell_2733"/>
<dbReference type="EMBL" id="CP002394">
    <property type="protein sequence ID" value="ADU30988.1"/>
    <property type="molecule type" value="Genomic_DNA"/>
</dbReference>
<dbReference type="AlphaFoldDB" id="E6TVH1"/>
<keyword evidence="1" id="KW-0812">Transmembrane</keyword>
<protein>
    <submittedName>
        <fullName evidence="2">Uncharacterized protein</fullName>
    </submittedName>
</protein>
<reference evidence="2" key="1">
    <citation type="submission" date="2010-12" db="EMBL/GenBank/DDBJ databases">
        <title>Complete sequence of Bacillus cellulosilyticus DSM 2522.</title>
        <authorList>
            <consortium name="US DOE Joint Genome Institute"/>
            <person name="Lucas S."/>
            <person name="Copeland A."/>
            <person name="Lapidus A."/>
            <person name="Cheng J.-F."/>
            <person name="Bruce D."/>
            <person name="Goodwin L."/>
            <person name="Pitluck S."/>
            <person name="Chertkov O."/>
            <person name="Detter J.C."/>
            <person name="Han C."/>
            <person name="Tapia R."/>
            <person name="Land M."/>
            <person name="Hauser L."/>
            <person name="Jeffries C."/>
            <person name="Kyrpides N."/>
            <person name="Ivanova N."/>
            <person name="Mikhailova N."/>
            <person name="Brumm P."/>
            <person name="Mead D."/>
            <person name="Woyke T."/>
        </authorList>
    </citation>
    <scope>NUCLEOTIDE SEQUENCE [LARGE SCALE GENOMIC DNA]</scope>
    <source>
        <strain evidence="2">DSM 2522</strain>
    </source>
</reference>
<sequence length="56" mass="6216">MIKYKDIIQDALLIIGFLLLCYGLWLIYPPIMFIIGGILLLKAGLPPVERKKGGGD</sequence>
<keyword evidence="1" id="KW-0472">Membrane</keyword>
<dbReference type="HOGENOM" id="CLU_3004362_0_0_9"/>
<dbReference type="RefSeq" id="WP_013489321.1">
    <property type="nucleotide sequence ID" value="NC_014829.1"/>
</dbReference>